<evidence type="ECO:0000313" key="3">
    <source>
        <dbReference type="Proteomes" id="UP000051547"/>
    </source>
</evidence>
<accession>A0A0R2T2Q4</accession>
<sequence length="360" mass="41351">MTRARNQQVSLEDTPYYHCISRCVRRAYLCGDDPLTGQNFDHRKGWLVQRMKWLASQFAIDVCAYAVMSNHYHLVLGVNVAKARSWSDDEVLARWTKLFPRNAKLIETLRLNSSSKKAVELEAKTLAEWRERLQDISWFMRCLNERIARAANREDNCTGRFWEGRFKSQALLDERALVTCMAYVDLNPIRAGVSDTLEASDFTSIQERLVRQAQRAKEPNYRQQRLLKRRNARHLLKSKAQKQLRPLAEPGNRAQDALPIDRSSYVALLDASVRALRYEQAMDVELLNPLGSHSLLSQLGMKGHGWLQAVTKFHRHYALAAGSTDSLIAYQARRVKSGEVMRSTTKWVRGTVAAKLLYET</sequence>
<dbReference type="Gene3D" id="3.30.70.1290">
    <property type="entry name" value="Transposase IS200-like"/>
    <property type="match status" value="1"/>
</dbReference>
<reference evidence="2 3" key="1">
    <citation type="submission" date="2015-10" db="EMBL/GenBank/DDBJ databases">
        <title>Metagenome-Assembled Genomes uncover a global brackish microbiome.</title>
        <authorList>
            <person name="Hugerth L.W."/>
            <person name="Larsson J."/>
            <person name="Alneberg J."/>
            <person name="Lindh M.V."/>
            <person name="Legrand C."/>
            <person name="Pinhassi J."/>
            <person name="Andersson A.F."/>
        </authorList>
    </citation>
    <scope>NUCLEOTIDE SEQUENCE [LARGE SCALE GENOMIC DNA]</scope>
    <source>
        <strain evidence="2">BACL4 MAG-120920-bin41</strain>
    </source>
</reference>
<dbReference type="InterPro" id="IPR036515">
    <property type="entry name" value="Transposase_17_sf"/>
</dbReference>
<dbReference type="PANTHER" id="PTHR34322:SF2">
    <property type="entry name" value="TRANSPOSASE IS200-LIKE DOMAIN-CONTAINING PROTEIN"/>
    <property type="match status" value="1"/>
</dbReference>
<dbReference type="GO" id="GO:0003677">
    <property type="term" value="F:DNA binding"/>
    <property type="evidence" value="ECO:0007669"/>
    <property type="project" value="InterPro"/>
</dbReference>
<feature type="domain" description="Transposase IS200-like" evidence="1">
    <location>
        <begin position="12"/>
        <end position="187"/>
    </location>
</feature>
<dbReference type="SMART" id="SM01321">
    <property type="entry name" value="Y1_Tnp"/>
    <property type="match status" value="1"/>
</dbReference>
<dbReference type="GO" id="GO:0006313">
    <property type="term" value="P:DNA transposition"/>
    <property type="evidence" value="ECO:0007669"/>
    <property type="project" value="InterPro"/>
</dbReference>
<dbReference type="EMBL" id="LIBE01000265">
    <property type="protein sequence ID" value="KRO81567.1"/>
    <property type="molecule type" value="Genomic_DNA"/>
</dbReference>
<dbReference type="AlphaFoldDB" id="A0A0R2T2Q4"/>
<dbReference type="PANTHER" id="PTHR34322">
    <property type="entry name" value="TRANSPOSASE, Y1_TNP DOMAIN-CONTAINING"/>
    <property type="match status" value="1"/>
</dbReference>
<protein>
    <recommendedName>
        <fullName evidence="1">Transposase IS200-like domain-containing protein</fullName>
    </recommendedName>
</protein>
<proteinExistence type="predicted"/>
<dbReference type="Proteomes" id="UP000051547">
    <property type="component" value="Unassembled WGS sequence"/>
</dbReference>
<dbReference type="InterPro" id="IPR002686">
    <property type="entry name" value="Transposase_17"/>
</dbReference>
<name>A0A0R2T2Q4_9GAMM</name>
<gene>
    <name evidence="2" type="ORF">ABR72_09375</name>
</gene>
<evidence type="ECO:0000313" key="2">
    <source>
        <dbReference type="EMBL" id="KRO81567.1"/>
    </source>
</evidence>
<comment type="caution">
    <text evidence="2">The sequence shown here is derived from an EMBL/GenBank/DDBJ whole genome shotgun (WGS) entry which is preliminary data.</text>
</comment>
<dbReference type="GO" id="GO:0004803">
    <property type="term" value="F:transposase activity"/>
    <property type="evidence" value="ECO:0007669"/>
    <property type="project" value="InterPro"/>
</dbReference>
<dbReference type="SUPFAM" id="SSF143422">
    <property type="entry name" value="Transposase IS200-like"/>
    <property type="match status" value="1"/>
</dbReference>
<evidence type="ECO:0000259" key="1">
    <source>
        <dbReference type="SMART" id="SM01321"/>
    </source>
</evidence>
<organism evidence="2 3">
    <name type="scientific">OM182 bacterium BACL3 MAG-120920-bin41</name>
    <dbReference type="NCBI Taxonomy" id="1655580"/>
    <lineage>
        <taxon>Bacteria</taxon>
        <taxon>Pseudomonadati</taxon>
        <taxon>Pseudomonadota</taxon>
        <taxon>Gammaproteobacteria</taxon>
        <taxon>OMG group</taxon>
        <taxon>OM182 clade</taxon>
    </lineage>
</organism>